<dbReference type="InParanoid" id="E9H294"/>
<dbReference type="Gene3D" id="3.30.530.20">
    <property type="match status" value="1"/>
</dbReference>
<organism evidence="2 3">
    <name type="scientific">Daphnia pulex</name>
    <name type="common">Water flea</name>
    <dbReference type="NCBI Taxonomy" id="6669"/>
    <lineage>
        <taxon>Eukaryota</taxon>
        <taxon>Metazoa</taxon>
        <taxon>Ecdysozoa</taxon>
        <taxon>Arthropoda</taxon>
        <taxon>Crustacea</taxon>
        <taxon>Branchiopoda</taxon>
        <taxon>Diplostraca</taxon>
        <taxon>Cladocera</taxon>
        <taxon>Anomopoda</taxon>
        <taxon>Daphniidae</taxon>
        <taxon>Daphnia</taxon>
    </lineage>
</organism>
<dbReference type="OrthoDB" id="18453at2759"/>
<dbReference type="PANTHER" id="PTHR10658">
    <property type="entry name" value="PHOSPHATIDYLINOSITOL TRANSFER PROTEIN"/>
    <property type="match status" value="1"/>
</dbReference>
<dbReference type="STRING" id="6669.E9H294"/>
<dbReference type="Proteomes" id="UP000000305">
    <property type="component" value="Unassembled WGS sequence"/>
</dbReference>
<dbReference type="GO" id="GO:0008525">
    <property type="term" value="F:phosphatidylcholine transporter activity"/>
    <property type="evidence" value="ECO:0000318"/>
    <property type="project" value="GO_Central"/>
</dbReference>
<dbReference type="InterPro" id="IPR001666">
    <property type="entry name" value="PI_transfer"/>
</dbReference>
<dbReference type="GO" id="GO:0071944">
    <property type="term" value="C:cell periphery"/>
    <property type="evidence" value="ECO:0007669"/>
    <property type="project" value="UniProtKB-ARBA"/>
</dbReference>
<dbReference type="OMA" id="RVENHIM"/>
<dbReference type="eggNOG" id="KOG3668">
    <property type="taxonomic scope" value="Eukaryota"/>
</dbReference>
<dbReference type="InterPro" id="IPR055261">
    <property type="entry name" value="PI_transfer_N"/>
</dbReference>
<evidence type="ECO:0000259" key="1">
    <source>
        <dbReference type="Pfam" id="PF02121"/>
    </source>
</evidence>
<dbReference type="GO" id="GO:0031210">
    <property type="term" value="F:phosphatidylcholine binding"/>
    <property type="evidence" value="ECO:0000318"/>
    <property type="project" value="GO_Central"/>
</dbReference>
<dbReference type="Pfam" id="PF02121">
    <property type="entry name" value="IP_trans"/>
    <property type="match status" value="1"/>
</dbReference>
<feature type="domain" description="Phosphatidylinositol transfer protein N-terminal" evidence="1">
    <location>
        <begin position="1"/>
        <end position="253"/>
    </location>
</feature>
<reference evidence="2 3" key="1">
    <citation type="journal article" date="2011" name="Science">
        <title>The ecoresponsive genome of Daphnia pulex.</title>
        <authorList>
            <person name="Colbourne J.K."/>
            <person name="Pfrender M.E."/>
            <person name="Gilbert D."/>
            <person name="Thomas W.K."/>
            <person name="Tucker A."/>
            <person name="Oakley T.H."/>
            <person name="Tokishita S."/>
            <person name="Aerts A."/>
            <person name="Arnold G.J."/>
            <person name="Basu M.K."/>
            <person name="Bauer D.J."/>
            <person name="Caceres C.E."/>
            <person name="Carmel L."/>
            <person name="Casola C."/>
            <person name="Choi J.H."/>
            <person name="Detter J.C."/>
            <person name="Dong Q."/>
            <person name="Dusheyko S."/>
            <person name="Eads B.D."/>
            <person name="Frohlich T."/>
            <person name="Geiler-Samerotte K.A."/>
            <person name="Gerlach D."/>
            <person name="Hatcher P."/>
            <person name="Jogdeo S."/>
            <person name="Krijgsveld J."/>
            <person name="Kriventseva E.V."/>
            <person name="Kultz D."/>
            <person name="Laforsch C."/>
            <person name="Lindquist E."/>
            <person name="Lopez J."/>
            <person name="Manak J.R."/>
            <person name="Muller J."/>
            <person name="Pangilinan J."/>
            <person name="Patwardhan R.P."/>
            <person name="Pitluck S."/>
            <person name="Pritham E.J."/>
            <person name="Rechtsteiner A."/>
            <person name="Rho M."/>
            <person name="Rogozin I.B."/>
            <person name="Sakarya O."/>
            <person name="Salamov A."/>
            <person name="Schaack S."/>
            <person name="Shapiro H."/>
            <person name="Shiga Y."/>
            <person name="Skalitzky C."/>
            <person name="Smith Z."/>
            <person name="Souvorov A."/>
            <person name="Sung W."/>
            <person name="Tang Z."/>
            <person name="Tsuchiya D."/>
            <person name="Tu H."/>
            <person name="Vos H."/>
            <person name="Wang M."/>
            <person name="Wolf Y.I."/>
            <person name="Yamagata H."/>
            <person name="Yamada T."/>
            <person name="Ye Y."/>
            <person name="Shaw J.R."/>
            <person name="Andrews J."/>
            <person name="Crease T.J."/>
            <person name="Tang H."/>
            <person name="Lucas S.M."/>
            <person name="Robertson H.M."/>
            <person name="Bork P."/>
            <person name="Koonin E.V."/>
            <person name="Zdobnov E.M."/>
            <person name="Grigoriev I.V."/>
            <person name="Lynch M."/>
            <person name="Boore J.L."/>
        </authorList>
    </citation>
    <scope>NUCLEOTIDE SEQUENCE [LARGE SCALE GENOMIC DNA]</scope>
</reference>
<protein>
    <recommendedName>
        <fullName evidence="1">Phosphatidylinositol transfer protein N-terminal domain-containing protein</fullName>
    </recommendedName>
</protein>
<dbReference type="InterPro" id="IPR023393">
    <property type="entry name" value="START-like_dom_sf"/>
</dbReference>
<gene>
    <name evidence="2" type="ORF">DAPPUDRAFT_307437</name>
</gene>
<proteinExistence type="predicted"/>
<dbReference type="HOGENOM" id="CLU_046509_0_0_1"/>
<name>E9H294_DAPPU</name>
<dbReference type="GO" id="GO:0035091">
    <property type="term" value="F:phosphatidylinositol binding"/>
    <property type="evidence" value="ECO:0000318"/>
    <property type="project" value="GO_Central"/>
</dbReference>
<evidence type="ECO:0000313" key="2">
    <source>
        <dbReference type="EMBL" id="EFX74130.1"/>
    </source>
</evidence>
<dbReference type="GO" id="GO:0005737">
    <property type="term" value="C:cytoplasm"/>
    <property type="evidence" value="ECO:0000318"/>
    <property type="project" value="GO_Central"/>
</dbReference>
<dbReference type="PANTHER" id="PTHR10658:SF11">
    <property type="entry name" value="VIBRATOR, ISOFORM B"/>
    <property type="match status" value="1"/>
</dbReference>
<evidence type="ECO:0000313" key="3">
    <source>
        <dbReference type="Proteomes" id="UP000000305"/>
    </source>
</evidence>
<dbReference type="EMBL" id="GL732585">
    <property type="protein sequence ID" value="EFX74130.1"/>
    <property type="molecule type" value="Genomic_DNA"/>
</dbReference>
<dbReference type="SUPFAM" id="SSF55961">
    <property type="entry name" value="Bet v1-like"/>
    <property type="match status" value="1"/>
</dbReference>
<dbReference type="KEGG" id="dpx:DAPPUDRAFT_307437"/>
<dbReference type="AlphaFoldDB" id="E9H294"/>
<dbReference type="PRINTS" id="PR00391">
    <property type="entry name" value="PITRANSFER"/>
</dbReference>
<accession>E9H294</accession>
<dbReference type="GO" id="GO:0008526">
    <property type="term" value="F:phosphatidylinositol transfer activity"/>
    <property type="evidence" value="ECO:0000318"/>
    <property type="project" value="GO_Central"/>
</dbReference>
<dbReference type="FunFam" id="3.30.530.20:FF:000028">
    <property type="entry name" value="Phosphatidylinositol transfer protein 5"/>
    <property type="match status" value="1"/>
</dbReference>
<sequence>MLIKEFRIPMPLSVEEYQYGQLYAFSVESLNNTGGGEGIEVLRSEPFKDVLLNNKRHSGQYTYKIYHMGSKAPGFMKHLMPKGSFEFHEESWNAYPYSKTVISNPKFMKENFQLVIESMHHAGGPDVDNILDLSEEMLKLREVVHVDIANDKISSKDYKADLDPTIFRSKKTGRGPLTGSWLKSVKKNSLMTCYKLVTVEFKWFGLQGRVENHIMNTEQRIFNLFHRQIFCLLDEWCNMSMEDIRKFEDKVKEELDKQLKYGEPRGMTAE</sequence>
<keyword evidence="3" id="KW-1185">Reference proteome</keyword>